<keyword evidence="3" id="KW-1185">Reference proteome</keyword>
<dbReference type="OrthoDB" id="8907463at2"/>
<sequence>MKLFVDTSPFIYLVEFHKTYGEKVRDLLLTSVVRDDQLVTSVITWMEFSVIPKKTKRWDLIEKYQNLLDQLGIPLIEISKSTADQAAFLRSEYDFLRPMDSLQLAVAIESACTRFVTNDKGLHRITEIEVVTLDQF</sequence>
<dbReference type="STRING" id="435880.SAMN04487988_105179"/>
<proteinExistence type="predicted"/>
<dbReference type="PANTHER" id="PTHR38826:SF5">
    <property type="entry name" value="RIBONUCLEASE VAPC13"/>
    <property type="match status" value="1"/>
</dbReference>
<dbReference type="PANTHER" id="PTHR38826">
    <property type="entry name" value="RIBONUCLEASE VAPC13"/>
    <property type="match status" value="1"/>
</dbReference>
<dbReference type="SUPFAM" id="SSF88723">
    <property type="entry name" value="PIN domain-like"/>
    <property type="match status" value="1"/>
</dbReference>
<evidence type="ECO:0000313" key="3">
    <source>
        <dbReference type="Proteomes" id="UP000199642"/>
    </source>
</evidence>
<dbReference type="EMBL" id="FOPC01000005">
    <property type="protein sequence ID" value="SFG59012.1"/>
    <property type="molecule type" value="Genomic_DNA"/>
</dbReference>
<feature type="domain" description="PIN" evidence="1">
    <location>
        <begin position="4"/>
        <end position="126"/>
    </location>
</feature>
<dbReference type="InterPro" id="IPR002716">
    <property type="entry name" value="PIN_dom"/>
</dbReference>
<dbReference type="AlphaFoldDB" id="A0A1I2T1W3"/>
<dbReference type="CDD" id="cd09874">
    <property type="entry name" value="PIN_MT3492-like"/>
    <property type="match status" value="1"/>
</dbReference>
<reference evidence="3" key="1">
    <citation type="submission" date="2016-10" db="EMBL/GenBank/DDBJ databases">
        <authorList>
            <person name="Varghese N."/>
            <person name="Submissions S."/>
        </authorList>
    </citation>
    <scope>NUCLEOTIDE SEQUENCE [LARGE SCALE GENOMIC DNA]</scope>
    <source>
        <strain evidence="3">DSM 19315</strain>
    </source>
</reference>
<dbReference type="Proteomes" id="UP000199642">
    <property type="component" value="Unassembled WGS sequence"/>
</dbReference>
<protein>
    <submittedName>
        <fullName evidence="2">Predicted nucleic acid-binding protein, contains PIN domain</fullName>
    </submittedName>
</protein>
<dbReference type="Pfam" id="PF01850">
    <property type="entry name" value="PIN"/>
    <property type="match status" value="1"/>
</dbReference>
<dbReference type="InterPro" id="IPR029060">
    <property type="entry name" value="PIN-like_dom_sf"/>
</dbReference>
<name>A0A1I2T1W3_9BACT</name>
<dbReference type="RefSeq" id="WP_092790814.1">
    <property type="nucleotide sequence ID" value="NZ_FOPC01000005.1"/>
</dbReference>
<organism evidence="2 3">
    <name type="scientific">Algoriphagus hitonicola</name>
    <dbReference type="NCBI Taxonomy" id="435880"/>
    <lineage>
        <taxon>Bacteria</taxon>
        <taxon>Pseudomonadati</taxon>
        <taxon>Bacteroidota</taxon>
        <taxon>Cytophagia</taxon>
        <taxon>Cytophagales</taxon>
        <taxon>Cyclobacteriaceae</taxon>
        <taxon>Algoriphagus</taxon>
    </lineage>
</organism>
<evidence type="ECO:0000259" key="1">
    <source>
        <dbReference type="Pfam" id="PF01850"/>
    </source>
</evidence>
<accession>A0A1I2T1W3</accession>
<evidence type="ECO:0000313" key="2">
    <source>
        <dbReference type="EMBL" id="SFG59012.1"/>
    </source>
</evidence>
<gene>
    <name evidence="2" type="ORF">SAMN04487988_105179</name>
</gene>
<dbReference type="Gene3D" id="3.40.50.1010">
    <property type="entry name" value="5'-nuclease"/>
    <property type="match status" value="1"/>
</dbReference>
<dbReference type="InterPro" id="IPR052106">
    <property type="entry name" value="PINc/VapC_TA"/>
</dbReference>